<protein>
    <recommendedName>
        <fullName evidence="5">Thioredoxin domain-containing protein</fullName>
    </recommendedName>
</protein>
<reference evidence="7" key="1">
    <citation type="submission" date="2017-08" db="EMBL/GenBank/DDBJ databases">
        <authorList>
            <person name="Huang Z."/>
        </authorList>
    </citation>
    <scope>NUCLEOTIDE SEQUENCE [LARGE SCALE GENOMIC DNA]</scope>
    <source>
        <strain evidence="7">SA5d-4</strain>
    </source>
</reference>
<dbReference type="EMBL" id="NPIA01000001">
    <property type="protein sequence ID" value="OZM58459.1"/>
    <property type="molecule type" value="Genomic_DNA"/>
</dbReference>
<reference evidence="6 7" key="2">
    <citation type="submission" date="2017-09" db="EMBL/GenBank/DDBJ databases">
        <title>Bacillus patelloidae sp. nov., isolated from the intestinal tract of a marine limpet.</title>
        <authorList>
            <person name="Liu R."/>
            <person name="Dong C."/>
            <person name="Shao Z."/>
        </authorList>
    </citation>
    <scope>NUCLEOTIDE SEQUENCE [LARGE SCALE GENOMIC DNA]</scope>
    <source>
        <strain evidence="6 7">SA5d-4</strain>
    </source>
</reference>
<organism evidence="6 7">
    <name type="scientific">Lottiidibacillus patelloidae</name>
    <dbReference type="NCBI Taxonomy" id="2670334"/>
    <lineage>
        <taxon>Bacteria</taxon>
        <taxon>Bacillati</taxon>
        <taxon>Bacillota</taxon>
        <taxon>Bacilli</taxon>
        <taxon>Bacillales</taxon>
        <taxon>Bacillaceae</taxon>
        <taxon>Lottiidibacillus</taxon>
    </lineage>
</organism>
<keyword evidence="2 3" id="KW-0186">Copper</keyword>
<evidence type="ECO:0000259" key="5">
    <source>
        <dbReference type="PROSITE" id="PS51352"/>
    </source>
</evidence>
<dbReference type="PROSITE" id="PS51352">
    <property type="entry name" value="THIOREDOXIN_2"/>
    <property type="match status" value="1"/>
</dbReference>
<gene>
    <name evidence="6" type="ORF">CIB95_02505</name>
</gene>
<evidence type="ECO:0000313" key="7">
    <source>
        <dbReference type="Proteomes" id="UP000217083"/>
    </source>
</evidence>
<evidence type="ECO:0000256" key="4">
    <source>
        <dbReference type="PIRSR" id="PIRSR603782-2"/>
    </source>
</evidence>
<evidence type="ECO:0000256" key="2">
    <source>
        <dbReference type="ARBA" id="ARBA00023008"/>
    </source>
</evidence>
<feature type="disulfide bond" description="Redox-active" evidence="4">
    <location>
        <begin position="58"/>
        <end position="62"/>
    </location>
</feature>
<evidence type="ECO:0000256" key="1">
    <source>
        <dbReference type="ARBA" id="ARBA00010996"/>
    </source>
</evidence>
<dbReference type="InterPro" id="IPR013766">
    <property type="entry name" value="Thioredoxin_domain"/>
</dbReference>
<dbReference type="AlphaFoldDB" id="A0A263BXJ6"/>
<keyword evidence="7" id="KW-1185">Reference proteome</keyword>
<dbReference type="PROSITE" id="PS51257">
    <property type="entry name" value="PROKAR_LIPOPROTEIN"/>
    <property type="match status" value="1"/>
</dbReference>
<name>A0A263BXJ6_9BACI</name>
<feature type="domain" description="Thioredoxin" evidence="5">
    <location>
        <begin position="22"/>
        <end position="189"/>
    </location>
</feature>
<dbReference type="PANTHER" id="PTHR12151:SF25">
    <property type="entry name" value="LINALOOL DEHYDRATASE_ISOMERASE DOMAIN-CONTAINING PROTEIN"/>
    <property type="match status" value="1"/>
</dbReference>
<evidence type="ECO:0000313" key="6">
    <source>
        <dbReference type="EMBL" id="OZM58459.1"/>
    </source>
</evidence>
<proteinExistence type="inferred from homology"/>
<feature type="binding site" evidence="3">
    <location>
        <position position="62"/>
    </location>
    <ligand>
        <name>Cu cation</name>
        <dbReference type="ChEBI" id="CHEBI:23378"/>
    </ligand>
</feature>
<keyword evidence="4" id="KW-1015">Disulfide bond</keyword>
<sequence>MKRFLIPFIIMSFILTACQEQLPVKGEVNHFTLTNANGDTYSSDNGKTKLLTFFYTNCPDICPLTLFELNKVQKTLLEEGYFPGDVEIIAITLDPSIDTVEVLNEYKENYDPNEEGWKFLTGSDEQIKAITDDLKFFYMVSDSGLVSHATTMYLLDENNQIRAFHKMSSVDDSTINHEQIISDIEVLVD</sequence>
<dbReference type="GO" id="GO:0046872">
    <property type="term" value="F:metal ion binding"/>
    <property type="evidence" value="ECO:0007669"/>
    <property type="project" value="UniProtKB-KW"/>
</dbReference>
<evidence type="ECO:0000256" key="3">
    <source>
        <dbReference type="PIRSR" id="PIRSR603782-1"/>
    </source>
</evidence>
<keyword evidence="3" id="KW-0479">Metal-binding</keyword>
<dbReference type="PANTHER" id="PTHR12151">
    <property type="entry name" value="ELECTRON TRANSPORT PROTIN SCO1/SENC FAMILY MEMBER"/>
    <property type="match status" value="1"/>
</dbReference>
<comment type="similarity">
    <text evidence="1">Belongs to the SCO1/2 family.</text>
</comment>
<dbReference type="Pfam" id="PF02630">
    <property type="entry name" value="SCO1-SenC"/>
    <property type="match status" value="1"/>
</dbReference>
<comment type="caution">
    <text evidence="6">The sequence shown here is derived from an EMBL/GenBank/DDBJ whole genome shotgun (WGS) entry which is preliminary data.</text>
</comment>
<dbReference type="SUPFAM" id="SSF52833">
    <property type="entry name" value="Thioredoxin-like"/>
    <property type="match status" value="1"/>
</dbReference>
<dbReference type="CDD" id="cd02968">
    <property type="entry name" value="SCO"/>
    <property type="match status" value="1"/>
</dbReference>
<dbReference type="Gene3D" id="3.40.30.10">
    <property type="entry name" value="Glutaredoxin"/>
    <property type="match status" value="1"/>
</dbReference>
<feature type="binding site" evidence="3">
    <location>
        <position position="58"/>
    </location>
    <ligand>
        <name>Cu cation</name>
        <dbReference type="ChEBI" id="CHEBI:23378"/>
    </ligand>
</feature>
<dbReference type="RefSeq" id="WP_094921385.1">
    <property type="nucleotide sequence ID" value="NZ_NPIA01000001.1"/>
</dbReference>
<feature type="binding site" evidence="3">
    <location>
        <position position="148"/>
    </location>
    <ligand>
        <name>Cu cation</name>
        <dbReference type="ChEBI" id="CHEBI:23378"/>
    </ligand>
</feature>
<dbReference type="Proteomes" id="UP000217083">
    <property type="component" value="Unassembled WGS sequence"/>
</dbReference>
<dbReference type="InterPro" id="IPR036249">
    <property type="entry name" value="Thioredoxin-like_sf"/>
</dbReference>
<accession>A0A263BXJ6</accession>
<dbReference type="InterPro" id="IPR003782">
    <property type="entry name" value="SCO1/SenC"/>
</dbReference>